<name>A0ABU1N7A5_9BURK</name>
<gene>
    <name evidence="2" type="ORF">J2739_000092</name>
</gene>
<dbReference type="Proteomes" id="UP001184230">
    <property type="component" value="Unassembled WGS sequence"/>
</dbReference>
<dbReference type="NCBIfam" id="TIGR02001">
    <property type="entry name" value="gcw_chp"/>
    <property type="match status" value="1"/>
</dbReference>
<dbReference type="InterPro" id="IPR010239">
    <property type="entry name" value="CHP02001"/>
</dbReference>
<keyword evidence="1" id="KW-0732">Signal</keyword>
<keyword evidence="3" id="KW-1185">Reference proteome</keyword>
<evidence type="ECO:0000313" key="2">
    <source>
        <dbReference type="EMBL" id="MDR6534332.1"/>
    </source>
</evidence>
<feature type="chain" id="PRO_5046667523" evidence="1">
    <location>
        <begin position="25"/>
        <end position="274"/>
    </location>
</feature>
<evidence type="ECO:0000256" key="1">
    <source>
        <dbReference type="SAM" id="SignalP"/>
    </source>
</evidence>
<dbReference type="EMBL" id="JAVDRF010000001">
    <property type="protein sequence ID" value="MDR6534332.1"/>
    <property type="molecule type" value="Genomic_DNA"/>
</dbReference>
<dbReference type="Pfam" id="PF09694">
    <property type="entry name" value="Gcw_chp"/>
    <property type="match status" value="1"/>
</dbReference>
<feature type="signal peptide" evidence="1">
    <location>
        <begin position="1"/>
        <end position="24"/>
    </location>
</feature>
<comment type="caution">
    <text evidence="2">The sequence shown here is derived from an EMBL/GenBank/DDBJ whole genome shotgun (WGS) entry which is preliminary data.</text>
</comment>
<proteinExistence type="predicted"/>
<dbReference type="SUPFAM" id="SSF56935">
    <property type="entry name" value="Porins"/>
    <property type="match status" value="1"/>
</dbReference>
<sequence>MMHRKTASALAVAALAALPMLASAQLTGNVSLTSNYKFRGQDQDVLGSNGLAKTKAFKPAIQGGFDYAFGESGFYVGNWNSSVNWLSGNSIESDVYGGYKFKAGVFDLDFGVLSYIYPGNTRGNTTELYGAGTWADEAIGSFTLKYSHTVSKDYFNYAGNKDGSGLKGRNTGYLNLSYSKEIAPKVTFKAAVGYTHMSSDIRSLGYRNYVDYNVGASYDFGSGLSLAGSVQGANHKNSYLLVSNPGVDFGFGPVGAQTWSPNKARFIVTLTKTL</sequence>
<evidence type="ECO:0000313" key="3">
    <source>
        <dbReference type="Proteomes" id="UP001184230"/>
    </source>
</evidence>
<protein>
    <submittedName>
        <fullName evidence="2">Uncharacterized protein (TIGR02001 family)</fullName>
    </submittedName>
</protein>
<accession>A0ABU1N7A5</accession>
<organism evidence="2 3">
    <name type="scientific">Variovorax soli</name>
    <dbReference type="NCBI Taxonomy" id="376815"/>
    <lineage>
        <taxon>Bacteria</taxon>
        <taxon>Pseudomonadati</taxon>
        <taxon>Pseudomonadota</taxon>
        <taxon>Betaproteobacteria</taxon>
        <taxon>Burkholderiales</taxon>
        <taxon>Comamonadaceae</taxon>
        <taxon>Variovorax</taxon>
    </lineage>
</organism>
<reference evidence="2 3" key="1">
    <citation type="submission" date="2023-07" db="EMBL/GenBank/DDBJ databases">
        <title>Sorghum-associated microbial communities from plants grown in Nebraska, USA.</title>
        <authorList>
            <person name="Schachtman D."/>
        </authorList>
    </citation>
    <scope>NUCLEOTIDE SEQUENCE [LARGE SCALE GENOMIC DNA]</scope>
    <source>
        <strain evidence="2 3">DS1781</strain>
    </source>
</reference>